<proteinExistence type="predicted"/>
<dbReference type="RefSeq" id="WP_091492599.1">
    <property type="nucleotide sequence ID" value="NZ_FOMH01000004.1"/>
</dbReference>
<dbReference type="STRING" id="739143.SAMN05216297_104191"/>
<evidence type="ECO:0000313" key="2">
    <source>
        <dbReference type="Proteomes" id="UP000199672"/>
    </source>
</evidence>
<dbReference type="OrthoDB" id="797474at2"/>
<organism evidence="1 2">
    <name type="scientific">Flavobacterium phragmitis</name>
    <dbReference type="NCBI Taxonomy" id="739143"/>
    <lineage>
        <taxon>Bacteria</taxon>
        <taxon>Pseudomonadati</taxon>
        <taxon>Bacteroidota</taxon>
        <taxon>Flavobacteriia</taxon>
        <taxon>Flavobacteriales</taxon>
        <taxon>Flavobacteriaceae</taxon>
        <taxon>Flavobacterium</taxon>
    </lineage>
</organism>
<dbReference type="Proteomes" id="UP000199672">
    <property type="component" value="Unassembled WGS sequence"/>
</dbReference>
<name>A0A1I1PIW9_9FLAO</name>
<reference evidence="2" key="1">
    <citation type="submission" date="2016-10" db="EMBL/GenBank/DDBJ databases">
        <authorList>
            <person name="Varghese N."/>
            <person name="Submissions S."/>
        </authorList>
    </citation>
    <scope>NUCLEOTIDE SEQUENCE [LARGE SCALE GENOMIC DNA]</scope>
    <source>
        <strain evidence="2">CGMCC 1.10370</strain>
    </source>
</reference>
<protein>
    <submittedName>
        <fullName evidence="1">Uncharacterized protein</fullName>
    </submittedName>
</protein>
<gene>
    <name evidence="1" type="ORF">SAMN05216297_104191</name>
</gene>
<sequence>MNWIIQKTEKLEFHTNLKELLKPIQTETEYYNWVISDFEFISDKELPIHHEEDFFVLSNKEFNEILNSLTQFIWGVISSIPKNKEIVINENNLPFAEGNDLIWKNGNFQIPNSTIEIIAFDSSYSIIKFKEKNLSDTFKEYFPEAIELEDFN</sequence>
<accession>A0A1I1PIW9</accession>
<keyword evidence="2" id="KW-1185">Reference proteome</keyword>
<dbReference type="AlphaFoldDB" id="A0A1I1PIW9"/>
<dbReference type="EMBL" id="FOMH01000004">
    <property type="protein sequence ID" value="SFD09781.1"/>
    <property type="molecule type" value="Genomic_DNA"/>
</dbReference>
<evidence type="ECO:0000313" key="1">
    <source>
        <dbReference type="EMBL" id="SFD09781.1"/>
    </source>
</evidence>